<accession>A0AAW1HT83</accession>
<sequence length="266" mass="30799">MGLTRVEKTEMIELIKDTFNTLKEDLARTIIDDISKKLEQKITDVFLSYENKIASLEKENTLLHDKVDRLEQYTRRNSVRIYGVPEEPDEDIASVVTNLLSERLNCPSTVTLIDRCHRIPIYLIPCKGMRGKKQKALKIASLEKENTLLHDKVDRLEQYTRRNSVRIYGVPEEPDEDIASVVTNLLSERLNCPSTVTLIDRCHRIPSKNTHSTANNKAKPIILKFISYRAKECVVKNRKLLKGTGITITDDLTRKRYDLYKQRNAW</sequence>
<gene>
    <name evidence="1" type="ORF">QE152_g39834</name>
</gene>
<dbReference type="PANTHER" id="PTHR11505">
    <property type="entry name" value="L1 TRANSPOSABLE ELEMENT-RELATED"/>
    <property type="match status" value="1"/>
</dbReference>
<protein>
    <submittedName>
        <fullName evidence="1">Uncharacterized protein</fullName>
    </submittedName>
</protein>
<dbReference type="InterPro" id="IPR004244">
    <property type="entry name" value="Transposase_22"/>
</dbReference>
<proteinExistence type="predicted"/>
<dbReference type="AlphaFoldDB" id="A0AAW1HT83"/>
<keyword evidence="2" id="KW-1185">Reference proteome</keyword>
<evidence type="ECO:0000313" key="1">
    <source>
        <dbReference type="EMBL" id="KAK9679636.1"/>
    </source>
</evidence>
<organism evidence="1 2">
    <name type="scientific">Popillia japonica</name>
    <name type="common">Japanese beetle</name>
    <dbReference type="NCBI Taxonomy" id="7064"/>
    <lineage>
        <taxon>Eukaryota</taxon>
        <taxon>Metazoa</taxon>
        <taxon>Ecdysozoa</taxon>
        <taxon>Arthropoda</taxon>
        <taxon>Hexapoda</taxon>
        <taxon>Insecta</taxon>
        <taxon>Pterygota</taxon>
        <taxon>Neoptera</taxon>
        <taxon>Endopterygota</taxon>
        <taxon>Coleoptera</taxon>
        <taxon>Polyphaga</taxon>
        <taxon>Scarabaeiformia</taxon>
        <taxon>Scarabaeidae</taxon>
        <taxon>Rutelinae</taxon>
        <taxon>Popillia</taxon>
    </lineage>
</organism>
<dbReference type="EMBL" id="JASPKY010000998">
    <property type="protein sequence ID" value="KAK9679636.1"/>
    <property type="molecule type" value="Genomic_DNA"/>
</dbReference>
<dbReference type="Gene3D" id="3.30.70.1820">
    <property type="entry name" value="L1 transposable element, RRM domain"/>
    <property type="match status" value="2"/>
</dbReference>
<dbReference type="Proteomes" id="UP001458880">
    <property type="component" value="Unassembled WGS sequence"/>
</dbReference>
<name>A0AAW1HT83_POPJA</name>
<evidence type="ECO:0000313" key="2">
    <source>
        <dbReference type="Proteomes" id="UP001458880"/>
    </source>
</evidence>
<reference evidence="1 2" key="1">
    <citation type="journal article" date="2024" name="BMC Genomics">
        <title>De novo assembly and annotation of Popillia japonica's genome with initial clues to its potential as an invasive pest.</title>
        <authorList>
            <person name="Cucini C."/>
            <person name="Boschi S."/>
            <person name="Funari R."/>
            <person name="Cardaioli E."/>
            <person name="Iannotti N."/>
            <person name="Marturano G."/>
            <person name="Paoli F."/>
            <person name="Bruttini M."/>
            <person name="Carapelli A."/>
            <person name="Frati F."/>
            <person name="Nardi F."/>
        </authorList>
    </citation>
    <scope>NUCLEOTIDE SEQUENCE [LARGE SCALE GENOMIC DNA]</scope>
    <source>
        <strain evidence="1">DMR45628</strain>
    </source>
</reference>
<comment type="caution">
    <text evidence="1">The sequence shown here is derived from an EMBL/GenBank/DDBJ whole genome shotgun (WGS) entry which is preliminary data.</text>
</comment>